<organism evidence="2">
    <name type="scientific">hydrothermal vent metagenome</name>
    <dbReference type="NCBI Taxonomy" id="652676"/>
    <lineage>
        <taxon>unclassified sequences</taxon>
        <taxon>metagenomes</taxon>
        <taxon>ecological metagenomes</taxon>
    </lineage>
</organism>
<reference evidence="2" key="1">
    <citation type="submission" date="2018-06" db="EMBL/GenBank/DDBJ databases">
        <authorList>
            <person name="Zhirakovskaya E."/>
        </authorList>
    </citation>
    <scope>NUCLEOTIDE SEQUENCE</scope>
</reference>
<proteinExistence type="predicted"/>
<dbReference type="InterPro" id="IPR006311">
    <property type="entry name" value="TAT_signal"/>
</dbReference>
<sequence>MSKKEKNTEVSESRRKFIKKAAYAAPVIVTLAVAPGMHAYGSQNSTPPVNNNPQL</sequence>
<evidence type="ECO:0000313" key="2">
    <source>
        <dbReference type="EMBL" id="VAW91542.1"/>
    </source>
</evidence>
<evidence type="ECO:0000256" key="1">
    <source>
        <dbReference type="SAM" id="Phobius"/>
    </source>
</evidence>
<name>A0A3B0ZVU1_9ZZZZ</name>
<keyword evidence="1" id="KW-0812">Transmembrane</keyword>
<gene>
    <name evidence="2" type="ORF">MNBD_GAMMA21-1077</name>
</gene>
<dbReference type="AlphaFoldDB" id="A0A3B0ZVU1"/>
<dbReference type="EMBL" id="UOFR01000012">
    <property type="protein sequence ID" value="VAW91542.1"/>
    <property type="molecule type" value="Genomic_DNA"/>
</dbReference>
<feature type="transmembrane region" description="Helical" evidence="1">
    <location>
        <begin position="21"/>
        <end position="40"/>
    </location>
</feature>
<keyword evidence="1" id="KW-1133">Transmembrane helix</keyword>
<keyword evidence="1" id="KW-0472">Membrane</keyword>
<protein>
    <submittedName>
        <fullName evidence="2">Uncharacterized protein</fullName>
    </submittedName>
</protein>
<dbReference type="PROSITE" id="PS51318">
    <property type="entry name" value="TAT"/>
    <property type="match status" value="1"/>
</dbReference>
<accession>A0A3B0ZVU1</accession>